<accession>A0A139QBZ1</accession>
<reference evidence="7 9" key="1">
    <citation type="submission" date="2016-01" db="EMBL/GenBank/DDBJ databases">
        <title>Highly variable Streptococcus oralis are common among viridans streptococci isolated from primates.</title>
        <authorList>
            <person name="Denapaite D."/>
            <person name="Rieger M."/>
            <person name="Koendgen S."/>
            <person name="Brueckner R."/>
            <person name="Ochigava I."/>
            <person name="Kappeler P."/>
            <person name="Maetz-Rensing K."/>
            <person name="Leendertz F."/>
            <person name="Hakenbeck R."/>
        </authorList>
    </citation>
    <scope>NUCLEOTIDE SEQUENCE [LARGE SCALE GENOMIC DNA]</scope>
    <source>
        <strain evidence="7 9">DD30</strain>
    </source>
</reference>
<dbReference type="Pfam" id="PF00746">
    <property type="entry name" value="Gram_pos_anchor"/>
    <property type="match status" value="1"/>
</dbReference>
<evidence type="ECO:0000313" key="8">
    <source>
        <dbReference type="EMBL" id="OJG02677.1"/>
    </source>
</evidence>
<dbReference type="InterPro" id="IPR019931">
    <property type="entry name" value="LPXTG_anchor"/>
</dbReference>
<evidence type="ECO:0000313" key="7">
    <source>
        <dbReference type="EMBL" id="KXT99980.1"/>
    </source>
</evidence>
<keyword evidence="5" id="KW-0472">Membrane</keyword>
<evidence type="ECO:0000256" key="4">
    <source>
        <dbReference type="ARBA" id="ARBA00023088"/>
    </source>
</evidence>
<keyword evidence="5" id="KW-0812">Transmembrane</keyword>
<gene>
    <name evidence="8" type="ORF">BBP19_02010</name>
    <name evidence="7" type="ORF">SORDD30_00392</name>
</gene>
<keyword evidence="5" id="KW-1133">Transmembrane helix</keyword>
<evidence type="ECO:0000256" key="5">
    <source>
        <dbReference type="SAM" id="Phobius"/>
    </source>
</evidence>
<evidence type="ECO:0000256" key="3">
    <source>
        <dbReference type="ARBA" id="ARBA00022729"/>
    </source>
</evidence>
<dbReference type="Proteomes" id="UP000183671">
    <property type="component" value="Unassembled WGS sequence"/>
</dbReference>
<organism evidence="7 9">
    <name type="scientific">Streptococcus oralis</name>
    <dbReference type="NCBI Taxonomy" id="1303"/>
    <lineage>
        <taxon>Bacteria</taxon>
        <taxon>Bacillati</taxon>
        <taxon>Bacillota</taxon>
        <taxon>Bacilli</taxon>
        <taxon>Lactobacillales</taxon>
        <taxon>Streptococcaceae</taxon>
        <taxon>Streptococcus</taxon>
    </lineage>
</organism>
<keyword evidence="3" id="KW-0732">Signal</keyword>
<proteinExistence type="predicted"/>
<dbReference type="Proteomes" id="UP000070220">
    <property type="component" value="Unassembled WGS sequence"/>
</dbReference>
<dbReference type="EMBL" id="LQRP01000015">
    <property type="protein sequence ID" value="KXT99980.1"/>
    <property type="molecule type" value="Genomic_DNA"/>
</dbReference>
<protein>
    <recommendedName>
        <fullName evidence="6">Gram-positive cocci surface proteins LPxTG domain-containing protein</fullName>
    </recommendedName>
</protein>
<keyword evidence="1" id="KW-0134">Cell wall</keyword>
<keyword evidence="2" id="KW-0964">Secreted</keyword>
<evidence type="ECO:0000256" key="2">
    <source>
        <dbReference type="ARBA" id="ARBA00022525"/>
    </source>
</evidence>
<evidence type="ECO:0000259" key="6">
    <source>
        <dbReference type="Pfam" id="PF00746"/>
    </source>
</evidence>
<name>A0A139QBZ1_STROR</name>
<feature type="domain" description="Gram-positive cocci surface proteins LPxTG" evidence="6">
    <location>
        <begin position="50"/>
        <end position="85"/>
    </location>
</feature>
<reference evidence="8 10" key="2">
    <citation type="submission" date="2016-07" db="EMBL/GenBank/DDBJ databases">
        <title>A clinical isolate of carbapenem-resistant Streptococcus oralis with altered penicillin binding proteins.</title>
        <authorList>
            <person name="Kanji J.N."/>
            <person name="Bharat A."/>
            <person name="Naidu P."/>
            <person name="Martin I."/>
            <person name="Mulvey M.R."/>
            <person name="Panaro C.D."/>
        </authorList>
    </citation>
    <scope>NUCLEOTIDE SEQUENCE [LARGE SCALE GENOMIC DNA]</scope>
    <source>
        <strain evidence="8 10">SC15-3744</strain>
    </source>
</reference>
<comment type="caution">
    <text evidence="7">The sequence shown here is derived from an EMBL/GenBank/DDBJ whole genome shotgun (WGS) entry which is preliminary data.</text>
</comment>
<keyword evidence="4" id="KW-0572">Peptidoglycan-anchor</keyword>
<dbReference type="EMBL" id="MBDM01000006">
    <property type="protein sequence ID" value="OJG02677.1"/>
    <property type="molecule type" value="Genomic_DNA"/>
</dbReference>
<sequence length="93" mass="10242">METEREVVSTNKIDAVNQIIEVGTKKVVTPVKPVDPVKPADKTINNLEVSEKVQLPKTGTESNICSALGISLMAVTVLGLFLREKDIVRNKRR</sequence>
<feature type="transmembrane region" description="Helical" evidence="5">
    <location>
        <begin position="64"/>
        <end position="83"/>
    </location>
</feature>
<evidence type="ECO:0000313" key="10">
    <source>
        <dbReference type="Proteomes" id="UP000183671"/>
    </source>
</evidence>
<dbReference type="PATRIC" id="fig|1303.83.peg.410"/>
<evidence type="ECO:0000313" key="9">
    <source>
        <dbReference type="Proteomes" id="UP000070220"/>
    </source>
</evidence>
<dbReference type="NCBIfam" id="TIGR01167">
    <property type="entry name" value="LPXTG_anchor"/>
    <property type="match status" value="1"/>
</dbReference>
<dbReference type="AlphaFoldDB" id="A0A139QBZ1"/>
<evidence type="ECO:0000256" key="1">
    <source>
        <dbReference type="ARBA" id="ARBA00022512"/>
    </source>
</evidence>